<evidence type="ECO:0000259" key="3">
    <source>
        <dbReference type="PROSITE" id="PS51900"/>
    </source>
</evidence>
<accession>A0A328FA12</accession>
<dbReference type="Proteomes" id="UP000248798">
    <property type="component" value="Unassembled WGS sequence"/>
</dbReference>
<comment type="caution">
    <text evidence="4">The sequence shown here is derived from an EMBL/GenBank/DDBJ whole genome shotgun (WGS) entry which is preliminary data.</text>
</comment>
<evidence type="ECO:0000256" key="2">
    <source>
        <dbReference type="PROSITE-ProRule" id="PRU01248"/>
    </source>
</evidence>
<dbReference type="EMBL" id="QLNI01000087">
    <property type="protein sequence ID" value="RAL99876.1"/>
    <property type="molecule type" value="Genomic_DNA"/>
</dbReference>
<evidence type="ECO:0000313" key="5">
    <source>
        <dbReference type="EMBL" id="RAM00868.1"/>
    </source>
</evidence>
<dbReference type="AlphaFoldDB" id="A0A328FA12"/>
<feature type="domain" description="Core-binding (CB)" evidence="3">
    <location>
        <begin position="7"/>
        <end position="44"/>
    </location>
</feature>
<evidence type="ECO:0000313" key="6">
    <source>
        <dbReference type="Proteomes" id="UP000248798"/>
    </source>
</evidence>
<keyword evidence="1" id="KW-0229">DNA integration</keyword>
<evidence type="ECO:0000313" key="4">
    <source>
        <dbReference type="EMBL" id="RAL99876.1"/>
    </source>
</evidence>
<evidence type="ECO:0000256" key="1">
    <source>
        <dbReference type="ARBA" id="ARBA00022908"/>
    </source>
</evidence>
<reference evidence="4 6" key="1">
    <citation type="submission" date="2018-06" db="EMBL/GenBank/DDBJ databases">
        <title>Complete Genome Sequence of Desulfobacter hydrogenophilus (DSM3380).</title>
        <authorList>
            <person name="Marietou A."/>
            <person name="Schreiber L."/>
            <person name="Marshall I."/>
            <person name="Jorgensen B."/>
        </authorList>
    </citation>
    <scope>NUCLEOTIDE SEQUENCE [LARGE SCALE GENOMIC DNA]</scope>
    <source>
        <strain evidence="4 6">DSM 3380</strain>
    </source>
</reference>
<dbReference type="InterPro" id="IPR044068">
    <property type="entry name" value="CB"/>
</dbReference>
<protein>
    <submittedName>
        <fullName evidence="4">Recombinase</fullName>
    </submittedName>
</protein>
<gene>
    <name evidence="5" type="ORF">DO021_16510</name>
    <name evidence="4" type="ORF">DO021_22140</name>
</gene>
<dbReference type="EMBL" id="QLNI01000036">
    <property type="protein sequence ID" value="RAM00868.1"/>
    <property type="molecule type" value="Genomic_DNA"/>
</dbReference>
<proteinExistence type="predicted"/>
<name>A0A328FA12_9BACT</name>
<dbReference type="GO" id="GO:0015074">
    <property type="term" value="P:DNA integration"/>
    <property type="evidence" value="ECO:0007669"/>
    <property type="project" value="UniProtKB-KW"/>
</dbReference>
<sequence>MNTSEVNRFNELYERHLKTLKLQGKAQKTIDAYSRAIRRVRDYF</sequence>
<organism evidence="4 6">
    <name type="scientific">Desulfobacter hydrogenophilus</name>
    <dbReference type="NCBI Taxonomy" id="2291"/>
    <lineage>
        <taxon>Bacteria</taxon>
        <taxon>Pseudomonadati</taxon>
        <taxon>Thermodesulfobacteriota</taxon>
        <taxon>Desulfobacteria</taxon>
        <taxon>Desulfobacterales</taxon>
        <taxon>Desulfobacteraceae</taxon>
        <taxon>Desulfobacter</taxon>
    </lineage>
</organism>
<dbReference type="PROSITE" id="PS51900">
    <property type="entry name" value="CB"/>
    <property type="match status" value="1"/>
</dbReference>
<feature type="non-terminal residue" evidence="4">
    <location>
        <position position="44"/>
    </location>
</feature>
<keyword evidence="2" id="KW-0238">DNA-binding</keyword>
<dbReference type="GO" id="GO:0003677">
    <property type="term" value="F:DNA binding"/>
    <property type="evidence" value="ECO:0007669"/>
    <property type="project" value="UniProtKB-UniRule"/>
</dbReference>